<dbReference type="Gene3D" id="3.40.50.150">
    <property type="entry name" value="Vaccinia Virus protein VP39"/>
    <property type="match status" value="1"/>
</dbReference>
<accession>A0A261S6X3</accession>
<evidence type="ECO:0000256" key="1">
    <source>
        <dbReference type="ARBA" id="ARBA00022490"/>
    </source>
</evidence>
<dbReference type="SUPFAM" id="SSF53335">
    <property type="entry name" value="S-adenosyl-L-methionine-dependent methyltransferases"/>
    <property type="match status" value="1"/>
</dbReference>
<dbReference type="EMBL" id="NEVM01000005">
    <property type="protein sequence ID" value="OZI32183.1"/>
    <property type="molecule type" value="Genomic_DNA"/>
</dbReference>
<dbReference type="PANTHER" id="PTHR31760:SF0">
    <property type="entry name" value="S-ADENOSYL-L-METHIONINE-DEPENDENT METHYLTRANSFERASES SUPERFAMILY PROTEIN"/>
    <property type="match status" value="1"/>
</dbReference>
<name>A0A261S6X3_9BORD</name>
<protein>
    <recommendedName>
        <fullName evidence="6">Ribosomal RNA small subunit methyltransferase G</fullName>
        <ecNumber evidence="6">2.1.1.170</ecNumber>
    </recommendedName>
    <alternativeName>
        <fullName evidence="6">16S rRNA 7-methylguanosine methyltransferase</fullName>
        <shortName evidence="6">16S rRNA m7G methyltransferase</shortName>
    </alternativeName>
</protein>
<dbReference type="RefSeq" id="WP_094856577.1">
    <property type="nucleotide sequence ID" value="NZ_NEVM01000005.1"/>
</dbReference>
<feature type="binding site" evidence="6">
    <location>
        <begin position="148"/>
        <end position="149"/>
    </location>
    <ligand>
        <name>S-adenosyl-L-methionine</name>
        <dbReference type="ChEBI" id="CHEBI:59789"/>
    </ligand>
</feature>
<keyword evidence="4 6" id="KW-0808">Transferase</keyword>
<evidence type="ECO:0000256" key="6">
    <source>
        <dbReference type="HAMAP-Rule" id="MF_00074"/>
    </source>
</evidence>
<sequence>MKAAEGGATAAPSRASAQDPEARLRACCAALGLPVSDRQVGQLLDYLAQLQRWNRTYNLTALRDPAQMLVHHVFDSLAVVAPLDSAMPAAGKLYDIGAGAGLPGVILAIMRPDWRIACVDAVEKKTAFIRQMTGVLGLSNLQALHARVEQLEPAGCDVVTSRAFASLRDFADLAGRHVADGGTLVALKGKRPDDEIDELQSQGAWRVENIQPITVPDLDAQRCLIWMRRASGSLGTP</sequence>
<dbReference type="EC" id="2.1.1.170" evidence="6"/>
<dbReference type="AlphaFoldDB" id="A0A261S6X3"/>
<dbReference type="Pfam" id="PF02527">
    <property type="entry name" value="GidB"/>
    <property type="match status" value="1"/>
</dbReference>
<dbReference type="Proteomes" id="UP000216020">
    <property type="component" value="Unassembled WGS sequence"/>
</dbReference>
<feature type="binding site" evidence="6">
    <location>
        <position position="162"/>
    </location>
    <ligand>
        <name>S-adenosyl-L-methionine</name>
        <dbReference type="ChEBI" id="CHEBI:59789"/>
    </ligand>
</feature>
<dbReference type="GO" id="GO:0005829">
    <property type="term" value="C:cytosol"/>
    <property type="evidence" value="ECO:0007669"/>
    <property type="project" value="TreeGrafter"/>
</dbReference>
<keyword evidence="2 6" id="KW-0698">rRNA processing</keyword>
<evidence type="ECO:0000256" key="2">
    <source>
        <dbReference type="ARBA" id="ARBA00022552"/>
    </source>
</evidence>
<dbReference type="CDD" id="cd02440">
    <property type="entry name" value="AdoMet_MTases"/>
    <property type="match status" value="1"/>
</dbReference>
<evidence type="ECO:0000256" key="4">
    <source>
        <dbReference type="ARBA" id="ARBA00022679"/>
    </source>
</evidence>
<organism evidence="7 8">
    <name type="scientific">Bordetella genomosp. 10</name>
    <dbReference type="NCBI Taxonomy" id="1416804"/>
    <lineage>
        <taxon>Bacteria</taxon>
        <taxon>Pseudomonadati</taxon>
        <taxon>Pseudomonadota</taxon>
        <taxon>Betaproteobacteria</taxon>
        <taxon>Burkholderiales</taxon>
        <taxon>Alcaligenaceae</taxon>
        <taxon>Bordetella</taxon>
    </lineage>
</organism>
<keyword evidence="5 6" id="KW-0949">S-adenosyl-L-methionine</keyword>
<dbReference type="OrthoDB" id="9808773at2"/>
<comment type="catalytic activity">
    <reaction evidence="6">
        <text>guanosine(527) in 16S rRNA + S-adenosyl-L-methionine = N(7)-methylguanosine(527) in 16S rRNA + S-adenosyl-L-homocysteine</text>
        <dbReference type="Rhea" id="RHEA:42732"/>
        <dbReference type="Rhea" id="RHEA-COMP:10209"/>
        <dbReference type="Rhea" id="RHEA-COMP:10210"/>
        <dbReference type="ChEBI" id="CHEBI:57856"/>
        <dbReference type="ChEBI" id="CHEBI:59789"/>
        <dbReference type="ChEBI" id="CHEBI:74269"/>
        <dbReference type="ChEBI" id="CHEBI:74480"/>
        <dbReference type="EC" id="2.1.1.170"/>
    </reaction>
</comment>
<feature type="binding site" evidence="6">
    <location>
        <position position="102"/>
    </location>
    <ligand>
        <name>S-adenosyl-L-methionine</name>
        <dbReference type="ChEBI" id="CHEBI:59789"/>
    </ligand>
</feature>
<comment type="caution">
    <text evidence="6">Lacks conserved residue(s) required for the propagation of feature annotation.</text>
</comment>
<gene>
    <name evidence="6" type="primary">rsmG</name>
    <name evidence="7" type="ORF">CAL29_30650</name>
</gene>
<comment type="similarity">
    <text evidence="6">Belongs to the methyltransferase superfamily. RNA methyltransferase RsmG family.</text>
</comment>
<dbReference type="NCBIfam" id="TIGR00138">
    <property type="entry name" value="rsmG_gidB"/>
    <property type="match status" value="1"/>
</dbReference>
<dbReference type="GO" id="GO:0070043">
    <property type="term" value="F:rRNA (guanine-N7-)-methyltransferase activity"/>
    <property type="evidence" value="ECO:0007669"/>
    <property type="project" value="UniProtKB-UniRule"/>
</dbReference>
<evidence type="ECO:0000256" key="5">
    <source>
        <dbReference type="ARBA" id="ARBA00022691"/>
    </source>
</evidence>
<evidence type="ECO:0000313" key="8">
    <source>
        <dbReference type="Proteomes" id="UP000216020"/>
    </source>
</evidence>
<feature type="binding site" evidence="6">
    <location>
        <position position="97"/>
    </location>
    <ligand>
        <name>S-adenosyl-L-methionine</name>
        <dbReference type="ChEBI" id="CHEBI:59789"/>
    </ligand>
</feature>
<comment type="function">
    <text evidence="6">Specifically methylates the N7 position of guanine in position 527 of 16S rRNA.</text>
</comment>
<dbReference type="PIRSF" id="PIRSF003078">
    <property type="entry name" value="GidB"/>
    <property type="match status" value="1"/>
</dbReference>
<keyword evidence="1 6" id="KW-0963">Cytoplasm</keyword>
<comment type="subcellular location">
    <subcellularLocation>
        <location evidence="6">Cytoplasm</location>
    </subcellularLocation>
</comment>
<comment type="caution">
    <text evidence="7">The sequence shown here is derived from an EMBL/GenBank/DDBJ whole genome shotgun (WGS) entry which is preliminary data.</text>
</comment>
<dbReference type="PANTHER" id="PTHR31760">
    <property type="entry name" value="S-ADENOSYL-L-METHIONINE-DEPENDENT METHYLTRANSFERASES SUPERFAMILY PROTEIN"/>
    <property type="match status" value="1"/>
</dbReference>
<dbReference type="InterPro" id="IPR029063">
    <property type="entry name" value="SAM-dependent_MTases_sf"/>
</dbReference>
<keyword evidence="8" id="KW-1185">Reference proteome</keyword>
<reference evidence="8" key="1">
    <citation type="submission" date="2017-05" db="EMBL/GenBank/DDBJ databases">
        <title>Complete and WGS of Bordetella genogroups.</title>
        <authorList>
            <person name="Spilker T."/>
            <person name="Lipuma J."/>
        </authorList>
    </citation>
    <scope>NUCLEOTIDE SEQUENCE [LARGE SCALE GENOMIC DNA]</scope>
    <source>
        <strain evidence="8">AU16122</strain>
    </source>
</reference>
<keyword evidence="3 6" id="KW-0489">Methyltransferase</keyword>
<dbReference type="InterPro" id="IPR003682">
    <property type="entry name" value="rRNA_ssu_MeTfrase_G"/>
</dbReference>
<dbReference type="HAMAP" id="MF_00074">
    <property type="entry name" value="16SrRNA_methyltr_G"/>
    <property type="match status" value="1"/>
</dbReference>
<evidence type="ECO:0000256" key="3">
    <source>
        <dbReference type="ARBA" id="ARBA00022603"/>
    </source>
</evidence>
<evidence type="ECO:0000313" key="7">
    <source>
        <dbReference type="EMBL" id="OZI32183.1"/>
    </source>
</evidence>
<proteinExistence type="inferred from homology"/>